<keyword evidence="2" id="KW-1185">Reference proteome</keyword>
<accession>A0A1S3VBH3</accession>
<dbReference type="PANTHER" id="PTHR48154:SF1">
    <property type="entry name" value="PROTEIN, PUTATIVE-RELATED"/>
    <property type="match status" value="1"/>
</dbReference>
<dbReference type="GeneID" id="106773293"/>
<evidence type="ECO:0000313" key="2">
    <source>
        <dbReference type="Proteomes" id="UP000087766"/>
    </source>
</evidence>
<name>A0A1S3VBH3_VIGRR</name>
<dbReference type="InterPro" id="IPR056647">
    <property type="entry name" value="DUF7745"/>
</dbReference>
<dbReference type="Proteomes" id="UP000087766">
    <property type="component" value="Chromosome 9"/>
</dbReference>
<evidence type="ECO:0000259" key="1">
    <source>
        <dbReference type="Pfam" id="PF24924"/>
    </source>
</evidence>
<dbReference type="RefSeq" id="XP_014515484.1">
    <property type="nucleotide sequence ID" value="XM_014659998.1"/>
</dbReference>
<protein>
    <submittedName>
        <fullName evidence="3">Uncharacterized protein LOC106773293</fullName>
    </submittedName>
</protein>
<dbReference type="AlphaFoldDB" id="A0A1S3VBH3"/>
<sequence>MEINMRSGVKGGSSSDILKERIAIEAEEGHTDGLRGLVMKMKTTQKEAFKREYGNLLSLLEVEVQTSTISTLAQYYDPPLRCFTFRDFQLVPTVGEFEQILGIPLEGRTPYNYLGQYIPVLRLARIMKLHPMQLEGEFIVKGKVRGLPQGYLEQYLHRLAEKEKWETFMDVLALILYGVMLFPNIENFVDSAAINAFVGYKDRSENPVTAVLAEVYGTLSQCYELKGGKLLCCLPVLYVWFVSRVKENTLNATCPMDELLQCKSNMKGANEWAHLCASLNVEQVKWNVLWMQRSQIIYYCGRYPNVPLMGIRCCINYNPVLAQSQFGYPMRGSPTPASLAILQIYYKEGNFAEMLHQIRNAWGNVVRAERDPRPWIVDEGIPYGLWIAERVRIVKLPFKLVSPNLDYEKQFHKAEGEAVQLLKAELE</sequence>
<reference evidence="2" key="1">
    <citation type="journal article" date="2014" name="Nat. Commun.">
        <title>Genome sequence of mungbean and insights into evolution within Vigna species.</title>
        <authorList>
            <person name="Kang Y.J."/>
            <person name="Kim S.K."/>
            <person name="Kim M.Y."/>
            <person name="Lestari P."/>
            <person name="Kim K.H."/>
            <person name="Ha B.K."/>
            <person name="Jun T.H."/>
            <person name="Hwang W.J."/>
            <person name="Lee T."/>
            <person name="Lee J."/>
            <person name="Shim S."/>
            <person name="Yoon M.Y."/>
            <person name="Jang Y.E."/>
            <person name="Han K.S."/>
            <person name="Taeprayoon P."/>
            <person name="Yoon N."/>
            <person name="Somta P."/>
            <person name="Tanya P."/>
            <person name="Kim K.S."/>
            <person name="Gwag J.G."/>
            <person name="Moon J.K."/>
            <person name="Lee Y.H."/>
            <person name="Park B.S."/>
            <person name="Bombarely A."/>
            <person name="Doyle J.J."/>
            <person name="Jackson S.A."/>
            <person name="Schafleitner R."/>
            <person name="Srinives P."/>
            <person name="Varshney R.K."/>
            <person name="Lee S.H."/>
        </authorList>
    </citation>
    <scope>NUCLEOTIDE SEQUENCE [LARGE SCALE GENOMIC DNA]</scope>
    <source>
        <strain evidence="2">cv. VC1973A</strain>
    </source>
</reference>
<reference evidence="3" key="2">
    <citation type="submission" date="2025-08" db="UniProtKB">
        <authorList>
            <consortium name="RefSeq"/>
        </authorList>
    </citation>
    <scope>IDENTIFICATION</scope>
    <source>
        <tissue evidence="3">Leaf</tissue>
    </source>
</reference>
<dbReference type="KEGG" id="vra:106773293"/>
<proteinExistence type="predicted"/>
<organism evidence="2 3">
    <name type="scientific">Vigna radiata var. radiata</name>
    <name type="common">Mung bean</name>
    <name type="synonym">Phaseolus aureus</name>
    <dbReference type="NCBI Taxonomy" id="3916"/>
    <lineage>
        <taxon>Eukaryota</taxon>
        <taxon>Viridiplantae</taxon>
        <taxon>Streptophyta</taxon>
        <taxon>Embryophyta</taxon>
        <taxon>Tracheophyta</taxon>
        <taxon>Spermatophyta</taxon>
        <taxon>Magnoliopsida</taxon>
        <taxon>eudicotyledons</taxon>
        <taxon>Gunneridae</taxon>
        <taxon>Pentapetalae</taxon>
        <taxon>rosids</taxon>
        <taxon>fabids</taxon>
        <taxon>Fabales</taxon>
        <taxon>Fabaceae</taxon>
        <taxon>Papilionoideae</taxon>
        <taxon>50 kb inversion clade</taxon>
        <taxon>NPAAA clade</taxon>
        <taxon>indigoferoid/millettioid clade</taxon>
        <taxon>Phaseoleae</taxon>
        <taxon>Vigna</taxon>
    </lineage>
</organism>
<evidence type="ECO:0000313" key="3">
    <source>
        <dbReference type="RefSeq" id="XP_014515484.1"/>
    </source>
</evidence>
<feature type="domain" description="DUF7745" evidence="1">
    <location>
        <begin position="34"/>
        <end position="391"/>
    </location>
</feature>
<dbReference type="Pfam" id="PF24924">
    <property type="entry name" value="DUF7745"/>
    <property type="match status" value="1"/>
</dbReference>
<gene>
    <name evidence="3" type="primary">LOC106773293</name>
</gene>
<dbReference type="PANTHER" id="PTHR48154">
    <property type="entry name" value="PROTEIN, PUTATIVE-RELATED"/>
    <property type="match status" value="1"/>
</dbReference>